<keyword evidence="3" id="KW-1185">Reference proteome</keyword>
<feature type="domain" description="Glutamine amidotransferase" evidence="1">
    <location>
        <begin position="2"/>
        <end position="49"/>
    </location>
</feature>
<evidence type="ECO:0000259" key="1">
    <source>
        <dbReference type="Pfam" id="PF00117"/>
    </source>
</evidence>
<sequence length="78" mass="8921">GWEKFFVNANDRTNEGIRHVSRNIRSVQFHPEAKGGPQDTEYLFDEFLEQVRSMKVKKEGVKVFVPEVTVTPTASLVV</sequence>
<evidence type="ECO:0000313" key="3">
    <source>
        <dbReference type="Proteomes" id="UP000789342"/>
    </source>
</evidence>
<organism evidence="2 3">
    <name type="scientific">Acaulospora morrowiae</name>
    <dbReference type="NCBI Taxonomy" id="94023"/>
    <lineage>
        <taxon>Eukaryota</taxon>
        <taxon>Fungi</taxon>
        <taxon>Fungi incertae sedis</taxon>
        <taxon>Mucoromycota</taxon>
        <taxon>Glomeromycotina</taxon>
        <taxon>Glomeromycetes</taxon>
        <taxon>Diversisporales</taxon>
        <taxon>Acaulosporaceae</taxon>
        <taxon>Acaulospora</taxon>
    </lineage>
</organism>
<protein>
    <submittedName>
        <fullName evidence="2">142_t:CDS:1</fullName>
    </submittedName>
</protein>
<dbReference type="EMBL" id="CAJVPV010049080">
    <property type="protein sequence ID" value="CAG8775485.1"/>
    <property type="molecule type" value="Genomic_DNA"/>
</dbReference>
<dbReference type="InterPro" id="IPR017926">
    <property type="entry name" value="GATASE"/>
</dbReference>
<name>A0A9N9NZY1_9GLOM</name>
<accession>A0A9N9NZY1</accession>
<reference evidence="2" key="1">
    <citation type="submission" date="2021-06" db="EMBL/GenBank/DDBJ databases">
        <authorList>
            <person name="Kallberg Y."/>
            <person name="Tangrot J."/>
            <person name="Rosling A."/>
        </authorList>
    </citation>
    <scope>NUCLEOTIDE SEQUENCE</scope>
    <source>
        <strain evidence="2">CL551</strain>
    </source>
</reference>
<dbReference type="Proteomes" id="UP000789342">
    <property type="component" value="Unassembled WGS sequence"/>
</dbReference>
<dbReference type="OrthoDB" id="5551219at2759"/>
<gene>
    <name evidence="2" type="ORF">AMORRO_LOCUS16878</name>
</gene>
<dbReference type="Pfam" id="PF00117">
    <property type="entry name" value="GATase"/>
    <property type="match status" value="1"/>
</dbReference>
<feature type="non-terminal residue" evidence="2">
    <location>
        <position position="1"/>
    </location>
</feature>
<dbReference type="Gene3D" id="3.40.50.880">
    <property type="match status" value="1"/>
</dbReference>
<comment type="caution">
    <text evidence="2">The sequence shown here is derived from an EMBL/GenBank/DDBJ whole genome shotgun (WGS) entry which is preliminary data.</text>
</comment>
<evidence type="ECO:0000313" key="2">
    <source>
        <dbReference type="EMBL" id="CAG8775485.1"/>
    </source>
</evidence>
<dbReference type="SUPFAM" id="SSF52317">
    <property type="entry name" value="Class I glutamine amidotransferase-like"/>
    <property type="match status" value="1"/>
</dbReference>
<proteinExistence type="predicted"/>
<dbReference type="AlphaFoldDB" id="A0A9N9NZY1"/>
<dbReference type="PROSITE" id="PS51273">
    <property type="entry name" value="GATASE_TYPE_1"/>
    <property type="match status" value="1"/>
</dbReference>
<dbReference type="InterPro" id="IPR029062">
    <property type="entry name" value="Class_I_gatase-like"/>
</dbReference>